<proteinExistence type="predicted"/>
<dbReference type="EMBL" id="HACG01000515">
    <property type="protein sequence ID" value="CEK47380.1"/>
    <property type="molecule type" value="Transcribed_RNA"/>
</dbReference>
<feature type="region of interest" description="Disordered" evidence="1">
    <location>
        <begin position="1"/>
        <end position="22"/>
    </location>
</feature>
<reference evidence="2" key="1">
    <citation type="submission" date="2014-12" db="EMBL/GenBank/DDBJ databases">
        <title>Insight into the proteome of Arion vulgaris.</title>
        <authorList>
            <person name="Aradska J."/>
            <person name="Bulat T."/>
            <person name="Smidak R."/>
            <person name="Sarate P."/>
            <person name="Gangsoo J."/>
            <person name="Sialana F."/>
            <person name="Bilban M."/>
            <person name="Lubec G."/>
        </authorList>
    </citation>
    <scope>NUCLEOTIDE SEQUENCE</scope>
    <source>
        <tissue evidence="2">Skin</tissue>
    </source>
</reference>
<feature type="non-terminal residue" evidence="2">
    <location>
        <position position="1"/>
    </location>
</feature>
<gene>
    <name evidence="2" type="primary">ORF1237</name>
</gene>
<organism evidence="2">
    <name type="scientific">Arion vulgaris</name>
    <dbReference type="NCBI Taxonomy" id="1028688"/>
    <lineage>
        <taxon>Eukaryota</taxon>
        <taxon>Metazoa</taxon>
        <taxon>Spiralia</taxon>
        <taxon>Lophotrochozoa</taxon>
        <taxon>Mollusca</taxon>
        <taxon>Gastropoda</taxon>
        <taxon>Heterobranchia</taxon>
        <taxon>Euthyneura</taxon>
        <taxon>Panpulmonata</taxon>
        <taxon>Eupulmonata</taxon>
        <taxon>Stylommatophora</taxon>
        <taxon>Helicina</taxon>
        <taxon>Arionoidea</taxon>
        <taxon>Arionidae</taxon>
        <taxon>Arion</taxon>
    </lineage>
</organism>
<name>A0A0B6XVS8_9EUPU</name>
<dbReference type="AlphaFoldDB" id="A0A0B6XVS8"/>
<protein>
    <submittedName>
        <fullName evidence="2">Uncharacterized protein</fullName>
    </submittedName>
</protein>
<sequence length="111" mass="12057">SDSCDSSADFKQENEVTSMKSLVPNRLQKFPVSKSSSTYPSQTVSKLKTFKLAPKQHITSNIHECDMDAEDLNISNVMEVCDTKSLTDPNNANVVLGEASTAEDGVSSVKE</sequence>
<accession>A0A0B6XVS8</accession>
<evidence type="ECO:0000313" key="2">
    <source>
        <dbReference type="EMBL" id="CEK47380.1"/>
    </source>
</evidence>
<evidence type="ECO:0000256" key="1">
    <source>
        <dbReference type="SAM" id="MobiDB-lite"/>
    </source>
</evidence>
<feature type="non-terminal residue" evidence="2">
    <location>
        <position position="111"/>
    </location>
</feature>